<dbReference type="RefSeq" id="WP_256135226.1">
    <property type="nucleotide sequence ID" value="NZ_JANGAB010000001.1"/>
</dbReference>
<comment type="caution">
    <text evidence="1">The sequence shown here is derived from an EMBL/GenBank/DDBJ whole genome shotgun (WGS) entry which is preliminary data.</text>
</comment>
<name>A0AAW5K8U0_9FIRM</name>
<protein>
    <submittedName>
        <fullName evidence="1">Uncharacterized protein</fullName>
    </submittedName>
</protein>
<proteinExistence type="predicted"/>
<dbReference type="Proteomes" id="UP001205063">
    <property type="component" value="Unassembled WGS sequence"/>
</dbReference>
<evidence type="ECO:0000313" key="1">
    <source>
        <dbReference type="EMBL" id="MCQ4948322.1"/>
    </source>
</evidence>
<sequence length="41" mass="4502">MDEKKFVRLSQILAFFVEFAKTKGDRAGQTANGQALSNVGK</sequence>
<accession>A0AAW5K8U0</accession>
<evidence type="ECO:0000313" key="2">
    <source>
        <dbReference type="Proteomes" id="UP001205063"/>
    </source>
</evidence>
<dbReference type="AlphaFoldDB" id="A0AAW5K8U0"/>
<gene>
    <name evidence="1" type="ORF">NE646_01375</name>
</gene>
<organism evidence="1 2">
    <name type="scientific">Bittarella massiliensis</name>
    <name type="common">ex Durand et al. 2017</name>
    <dbReference type="NCBI Taxonomy" id="1720313"/>
    <lineage>
        <taxon>Bacteria</taxon>
        <taxon>Bacillati</taxon>
        <taxon>Bacillota</taxon>
        <taxon>Clostridia</taxon>
        <taxon>Eubacteriales</taxon>
        <taxon>Oscillospiraceae</taxon>
        <taxon>Bittarella (ex Durand et al. 2017)</taxon>
    </lineage>
</organism>
<reference evidence="1" key="1">
    <citation type="submission" date="2022-06" db="EMBL/GenBank/DDBJ databases">
        <title>Isolation of gut microbiota from human fecal samples.</title>
        <authorList>
            <person name="Pamer E.G."/>
            <person name="Barat B."/>
            <person name="Waligurski E."/>
            <person name="Medina S."/>
            <person name="Paddock L."/>
            <person name="Mostad J."/>
        </authorList>
    </citation>
    <scope>NUCLEOTIDE SEQUENCE</scope>
    <source>
        <strain evidence="1">DFI.7.96</strain>
    </source>
</reference>
<dbReference type="EMBL" id="JANGAB010000001">
    <property type="protein sequence ID" value="MCQ4948322.1"/>
    <property type="molecule type" value="Genomic_DNA"/>
</dbReference>